<protein>
    <submittedName>
        <fullName evidence="1">Uncharacterized protein</fullName>
    </submittedName>
</protein>
<accession>A0AAN9BMS3</accession>
<dbReference type="EMBL" id="JBAMIC010000004">
    <property type="protein sequence ID" value="KAK7108472.1"/>
    <property type="molecule type" value="Genomic_DNA"/>
</dbReference>
<organism evidence="1 2">
    <name type="scientific">Littorina saxatilis</name>
    <dbReference type="NCBI Taxonomy" id="31220"/>
    <lineage>
        <taxon>Eukaryota</taxon>
        <taxon>Metazoa</taxon>
        <taxon>Spiralia</taxon>
        <taxon>Lophotrochozoa</taxon>
        <taxon>Mollusca</taxon>
        <taxon>Gastropoda</taxon>
        <taxon>Caenogastropoda</taxon>
        <taxon>Littorinimorpha</taxon>
        <taxon>Littorinoidea</taxon>
        <taxon>Littorinidae</taxon>
        <taxon>Littorina</taxon>
    </lineage>
</organism>
<evidence type="ECO:0000313" key="1">
    <source>
        <dbReference type="EMBL" id="KAK7108472.1"/>
    </source>
</evidence>
<name>A0AAN9BMS3_9CAEN</name>
<sequence>MVLKTEFNGKLGAQMTANCTIWVLWRIFLSRPPSKAAVVQCVTWPLCHRHTVWSVCHRASVSQGRCVTGSLCHRAVVSQGLCVIGPLCHSAQSLFYRTFCLYI</sequence>
<proteinExistence type="predicted"/>
<keyword evidence="2" id="KW-1185">Reference proteome</keyword>
<evidence type="ECO:0000313" key="2">
    <source>
        <dbReference type="Proteomes" id="UP001374579"/>
    </source>
</evidence>
<gene>
    <name evidence="1" type="ORF">V1264_016208</name>
</gene>
<dbReference type="Proteomes" id="UP001374579">
    <property type="component" value="Unassembled WGS sequence"/>
</dbReference>
<dbReference type="AlphaFoldDB" id="A0AAN9BMS3"/>
<comment type="caution">
    <text evidence="1">The sequence shown here is derived from an EMBL/GenBank/DDBJ whole genome shotgun (WGS) entry which is preliminary data.</text>
</comment>
<reference evidence="1 2" key="1">
    <citation type="submission" date="2024-02" db="EMBL/GenBank/DDBJ databases">
        <title>Chromosome-scale genome assembly of the rough periwinkle Littorina saxatilis.</title>
        <authorList>
            <person name="De Jode A."/>
            <person name="Faria R."/>
            <person name="Formenti G."/>
            <person name="Sims Y."/>
            <person name="Smith T.P."/>
            <person name="Tracey A."/>
            <person name="Wood J.M.D."/>
            <person name="Zagrodzka Z.B."/>
            <person name="Johannesson K."/>
            <person name="Butlin R.K."/>
            <person name="Leder E.H."/>
        </authorList>
    </citation>
    <scope>NUCLEOTIDE SEQUENCE [LARGE SCALE GENOMIC DNA]</scope>
    <source>
        <strain evidence="1">Snail1</strain>
        <tissue evidence="1">Muscle</tissue>
    </source>
</reference>